<dbReference type="Proteomes" id="UP000036987">
    <property type="component" value="Unassembled WGS sequence"/>
</dbReference>
<protein>
    <recommendedName>
        <fullName evidence="1">N-acetyltransferase ESCO acetyl-transferase domain-containing protein</fullName>
    </recommendedName>
</protein>
<reference evidence="3" key="1">
    <citation type="journal article" date="2016" name="Nature">
        <title>The genome of the seagrass Zostera marina reveals angiosperm adaptation to the sea.</title>
        <authorList>
            <person name="Olsen J.L."/>
            <person name="Rouze P."/>
            <person name="Verhelst B."/>
            <person name="Lin Y.-C."/>
            <person name="Bayer T."/>
            <person name="Collen J."/>
            <person name="Dattolo E."/>
            <person name="De Paoli E."/>
            <person name="Dittami S."/>
            <person name="Maumus F."/>
            <person name="Michel G."/>
            <person name="Kersting A."/>
            <person name="Lauritano C."/>
            <person name="Lohaus R."/>
            <person name="Toepel M."/>
            <person name="Tonon T."/>
            <person name="Vanneste K."/>
            <person name="Amirebrahimi M."/>
            <person name="Brakel J."/>
            <person name="Bostroem C."/>
            <person name="Chovatia M."/>
            <person name="Grimwood J."/>
            <person name="Jenkins J.W."/>
            <person name="Jueterbock A."/>
            <person name="Mraz A."/>
            <person name="Stam W.T."/>
            <person name="Tice H."/>
            <person name="Bornberg-Bauer E."/>
            <person name="Green P.J."/>
            <person name="Pearson G.A."/>
            <person name="Procaccini G."/>
            <person name="Duarte C.M."/>
            <person name="Schmutz J."/>
            <person name="Reusch T.B.H."/>
            <person name="Van de Peer Y."/>
        </authorList>
    </citation>
    <scope>NUCLEOTIDE SEQUENCE [LARGE SCALE GENOMIC DNA]</scope>
    <source>
        <strain evidence="3">cv. Finnish</strain>
    </source>
</reference>
<keyword evidence="3" id="KW-1185">Reference proteome</keyword>
<dbReference type="AlphaFoldDB" id="A0A0K9PXW9"/>
<accession>A0A0K9PXW9</accession>
<dbReference type="STRING" id="29655.A0A0K9PXW9"/>
<dbReference type="Pfam" id="PF13880">
    <property type="entry name" value="Acetyltransf_13"/>
    <property type="match status" value="1"/>
</dbReference>
<organism evidence="2 3">
    <name type="scientific">Zostera marina</name>
    <name type="common">Eelgrass</name>
    <dbReference type="NCBI Taxonomy" id="29655"/>
    <lineage>
        <taxon>Eukaryota</taxon>
        <taxon>Viridiplantae</taxon>
        <taxon>Streptophyta</taxon>
        <taxon>Embryophyta</taxon>
        <taxon>Tracheophyta</taxon>
        <taxon>Spermatophyta</taxon>
        <taxon>Magnoliopsida</taxon>
        <taxon>Liliopsida</taxon>
        <taxon>Zosteraceae</taxon>
        <taxon>Zostera</taxon>
    </lineage>
</organism>
<evidence type="ECO:0000313" key="3">
    <source>
        <dbReference type="Proteomes" id="UP000036987"/>
    </source>
</evidence>
<dbReference type="PANTHER" id="PTHR45884">
    <property type="entry name" value="N-ACETYLTRANSFERASE ECO"/>
    <property type="match status" value="1"/>
</dbReference>
<evidence type="ECO:0000259" key="1">
    <source>
        <dbReference type="Pfam" id="PF13880"/>
    </source>
</evidence>
<dbReference type="InterPro" id="IPR028009">
    <property type="entry name" value="ESCO_Acetyltransf_dom"/>
</dbReference>
<feature type="domain" description="N-acetyltransferase ESCO acetyl-transferase" evidence="1">
    <location>
        <begin position="46"/>
        <end position="114"/>
    </location>
</feature>
<proteinExistence type="predicted"/>
<sequence length="132" mass="14289">MMQTRISAFFKPTTISPDLASTSLVVSACKNAINAGAVLCEEKAVSAHCGVRAIWVVPSCRNQRVATRLLDAARKSFMANSDSIEASECAISAPTFDGRSFAASYSGTESFLVYKDDDMMLEEQMYGDSVLR</sequence>
<dbReference type="OrthoDB" id="428854at2759"/>
<dbReference type="PANTHER" id="PTHR45884:SF2">
    <property type="entry name" value="N-ACETYLTRANSFERASE ECO"/>
    <property type="match status" value="1"/>
</dbReference>
<name>A0A0K9PXW9_ZOSMR</name>
<evidence type="ECO:0000313" key="2">
    <source>
        <dbReference type="EMBL" id="KMZ73898.1"/>
    </source>
</evidence>
<dbReference type="PROSITE" id="PS51257">
    <property type="entry name" value="PROKAR_LIPOPROTEIN"/>
    <property type="match status" value="1"/>
</dbReference>
<dbReference type="SUPFAM" id="SSF55729">
    <property type="entry name" value="Acyl-CoA N-acyltransferases (Nat)"/>
    <property type="match status" value="1"/>
</dbReference>
<comment type="caution">
    <text evidence="2">The sequence shown here is derived from an EMBL/GenBank/DDBJ whole genome shotgun (WGS) entry which is preliminary data.</text>
</comment>
<dbReference type="EMBL" id="LFYR01000514">
    <property type="protein sequence ID" value="KMZ73898.1"/>
    <property type="molecule type" value="Genomic_DNA"/>
</dbReference>
<gene>
    <name evidence="2" type="ORF">ZOSMA_13G01040</name>
</gene>
<dbReference type="InterPro" id="IPR016181">
    <property type="entry name" value="Acyl_CoA_acyltransferase"/>
</dbReference>